<dbReference type="EMBL" id="CP090896">
    <property type="protein sequence ID" value="ULT79928.1"/>
    <property type="molecule type" value="Genomic_DNA"/>
</dbReference>
<organism evidence="2 3">
    <name type="scientific">Caenorhabditis briggsae</name>
    <dbReference type="NCBI Taxonomy" id="6238"/>
    <lineage>
        <taxon>Eukaryota</taxon>
        <taxon>Metazoa</taxon>
        <taxon>Ecdysozoa</taxon>
        <taxon>Nematoda</taxon>
        <taxon>Chromadorea</taxon>
        <taxon>Rhabditida</taxon>
        <taxon>Rhabditina</taxon>
        <taxon>Rhabditomorpha</taxon>
        <taxon>Rhabditoidea</taxon>
        <taxon>Rhabditidae</taxon>
        <taxon>Peloderinae</taxon>
        <taxon>Caenorhabditis</taxon>
    </lineage>
</organism>
<feature type="compositionally biased region" description="Polar residues" evidence="1">
    <location>
        <begin position="24"/>
        <end position="36"/>
    </location>
</feature>
<dbReference type="Proteomes" id="UP000827892">
    <property type="component" value="Chromosome X"/>
</dbReference>
<sequence>MGKRVQLKRSKDINAYEMHPENGDATTCFHSTSSRPLLQDGIVGNRRRRTPTPEDDGDNNLLFLCTCE</sequence>
<protein>
    <submittedName>
        <fullName evidence="2">Uncharacterized protein</fullName>
    </submittedName>
</protein>
<proteinExistence type="predicted"/>
<reference evidence="2 3" key="1">
    <citation type="submission" date="2022-05" db="EMBL/GenBank/DDBJ databases">
        <title>Chromosome-level reference genomes for two strains of Caenorhabditis briggsae: an improved platform for comparative genomics.</title>
        <authorList>
            <person name="Stevens L."/>
            <person name="Andersen E.C."/>
        </authorList>
    </citation>
    <scope>NUCLEOTIDE SEQUENCE [LARGE SCALE GENOMIC DNA]</scope>
    <source>
        <strain evidence="2">QX1410_ONT</strain>
        <tissue evidence="2">Whole-organism</tissue>
    </source>
</reference>
<accession>A0AAE9CSP3</accession>
<gene>
    <name evidence="2" type="ORF">L3Y34_010492</name>
</gene>
<feature type="compositionally biased region" description="Basic and acidic residues" evidence="1">
    <location>
        <begin position="9"/>
        <end position="22"/>
    </location>
</feature>
<dbReference type="AlphaFoldDB" id="A0AAE9CSP3"/>
<evidence type="ECO:0000256" key="1">
    <source>
        <dbReference type="SAM" id="MobiDB-lite"/>
    </source>
</evidence>
<name>A0AAE9CSP3_CAEBR</name>
<evidence type="ECO:0000313" key="2">
    <source>
        <dbReference type="EMBL" id="ULT79928.1"/>
    </source>
</evidence>
<evidence type="ECO:0000313" key="3">
    <source>
        <dbReference type="Proteomes" id="UP000827892"/>
    </source>
</evidence>
<feature type="region of interest" description="Disordered" evidence="1">
    <location>
        <begin position="1"/>
        <end position="55"/>
    </location>
</feature>